<accession>A0A0K6HPI5</accession>
<organism evidence="3 4">
    <name type="scientific">Pannonibacter indicus</name>
    <dbReference type="NCBI Taxonomy" id="466044"/>
    <lineage>
        <taxon>Bacteria</taxon>
        <taxon>Pseudomonadati</taxon>
        <taxon>Pseudomonadota</taxon>
        <taxon>Alphaproteobacteria</taxon>
        <taxon>Hyphomicrobiales</taxon>
        <taxon>Stappiaceae</taxon>
        <taxon>Pannonibacter</taxon>
    </lineage>
</organism>
<dbReference type="Pfam" id="PF13230">
    <property type="entry name" value="GATase_4"/>
    <property type="match status" value="1"/>
</dbReference>
<evidence type="ECO:0000259" key="2">
    <source>
        <dbReference type="PROSITE" id="PS51278"/>
    </source>
</evidence>
<protein>
    <submittedName>
        <fullName evidence="3">Predicted glutamine amidotransferase</fullName>
    </submittedName>
</protein>
<name>A0A0K6HPI5_9HYPH</name>
<dbReference type="PROSITE" id="PS51278">
    <property type="entry name" value="GATASE_TYPE_2"/>
    <property type="match status" value="1"/>
</dbReference>
<dbReference type="PANTHER" id="PTHR43187">
    <property type="entry name" value="GLUTAMINE AMIDOTRANSFERASE DUG3-RELATED"/>
    <property type="match status" value="1"/>
</dbReference>
<dbReference type="AlphaFoldDB" id="A0A0K6HPI5"/>
<keyword evidence="1 3" id="KW-0315">Glutamine amidotransferase</keyword>
<proteinExistence type="predicted"/>
<dbReference type="SUPFAM" id="SSF56235">
    <property type="entry name" value="N-terminal nucleophile aminohydrolases (Ntn hydrolases)"/>
    <property type="match status" value="1"/>
</dbReference>
<dbReference type="RefSeq" id="WP_055454402.1">
    <property type="nucleotide sequence ID" value="NZ_CYHE01000002.1"/>
</dbReference>
<evidence type="ECO:0000313" key="3">
    <source>
        <dbReference type="EMBL" id="CUA92703.1"/>
    </source>
</evidence>
<dbReference type="EMBL" id="CYHE01000002">
    <property type="protein sequence ID" value="CUA92703.1"/>
    <property type="molecule type" value="Genomic_DNA"/>
</dbReference>
<dbReference type="GO" id="GO:0016740">
    <property type="term" value="F:transferase activity"/>
    <property type="evidence" value="ECO:0007669"/>
    <property type="project" value="UniProtKB-KW"/>
</dbReference>
<evidence type="ECO:0000313" key="4">
    <source>
        <dbReference type="Proteomes" id="UP000183900"/>
    </source>
</evidence>
<keyword evidence="3" id="KW-0808">Transferase</keyword>
<sequence>MCRLAAYLGTEIPLENIIAKPRHSLLVQSLDAQEAKLRVNGDGFGIAWYGHAAEPGLFKDVLPAWADTNLQSICRLVTSRLFLAHVRAATTGATSRDNCHPFAHGRWAFMHNGNIGDFARIRREMEMLINEDFYALRRGTTDSELFFLLLLTNGLEENPRAALDLTLSQVLDIAARRTTGEKPIRLTCVFTEGTELFAFRYADDAAAPTLYISECLDHGGRAFASEPLEGACARWRPVEQGHLYRLSPAGVEQTPLAVPLSGAAQHVLEAAC</sequence>
<dbReference type="CDD" id="cd01908">
    <property type="entry name" value="YafJ"/>
    <property type="match status" value="1"/>
</dbReference>
<dbReference type="PANTHER" id="PTHR43187:SF1">
    <property type="entry name" value="GLUTAMINE AMIDOTRANSFERASE DUG3-RELATED"/>
    <property type="match status" value="1"/>
</dbReference>
<dbReference type="InterPro" id="IPR017932">
    <property type="entry name" value="GATase_2_dom"/>
</dbReference>
<dbReference type="Proteomes" id="UP000183900">
    <property type="component" value="Unassembled WGS sequence"/>
</dbReference>
<keyword evidence="4" id="KW-1185">Reference proteome</keyword>
<feature type="domain" description="Glutamine amidotransferase type-2" evidence="2">
    <location>
        <begin position="2"/>
        <end position="249"/>
    </location>
</feature>
<dbReference type="InterPro" id="IPR052373">
    <property type="entry name" value="Gamma-glu_amide_hydrolase"/>
</dbReference>
<evidence type="ECO:0000256" key="1">
    <source>
        <dbReference type="ARBA" id="ARBA00022962"/>
    </source>
</evidence>
<reference evidence="4" key="1">
    <citation type="submission" date="2015-08" db="EMBL/GenBank/DDBJ databases">
        <authorList>
            <person name="Varghese N."/>
        </authorList>
    </citation>
    <scope>NUCLEOTIDE SEQUENCE [LARGE SCALE GENOMIC DNA]</scope>
    <source>
        <strain evidence="4">DSM 23407</strain>
    </source>
</reference>
<dbReference type="Gene3D" id="3.60.20.10">
    <property type="entry name" value="Glutamine Phosphoribosylpyrophosphate, subunit 1, domain 1"/>
    <property type="match status" value="1"/>
</dbReference>
<gene>
    <name evidence="3" type="ORF">Ga0061067_10279</name>
</gene>
<dbReference type="InterPro" id="IPR026869">
    <property type="entry name" value="EgtC-like"/>
</dbReference>
<dbReference type="InterPro" id="IPR029055">
    <property type="entry name" value="Ntn_hydrolases_N"/>
</dbReference>
<dbReference type="OrthoDB" id="9804310at2"/>